<sequence>MKKLLLISLLFSVLACKEEPKDYVTLSGKIINKNSDSVVVITRGYSKTIQLNEDGTFKDTLKVETGVHSFYDGTEGSPVYLKNGFDLNLTLDTKKFHESITYEGIGAEHSNFLAKNSLIQEKLLDLDKLGNLSMDGLENELNMINLKLTEFYNSNSQVDTSITNTLKNNLKPMLESYKRYLAQGITLKSALPKGSLSPTFENYINYKGGTTSLSDLKGKYVYVDVWATWCGPCKVEIPSLKELEKDYHGKNIHFVSLSVDDGRGYRAETQEAAAALAKEGWKKMISEKKLGGIQLLSPNGWQDDFIQDYKINGIPRFILIDTEGNIVNPDAPRPSSDGIRELFTELNI</sequence>
<name>A0ABP9CI58_9FLAO</name>
<dbReference type="InterPro" id="IPR050553">
    <property type="entry name" value="Thioredoxin_ResA/DsbE_sf"/>
</dbReference>
<dbReference type="RefSeq" id="WP_345276267.1">
    <property type="nucleotide sequence ID" value="NZ_BAABJW010000002.1"/>
</dbReference>
<dbReference type="Pfam" id="PF08534">
    <property type="entry name" value="Redoxin"/>
    <property type="match status" value="1"/>
</dbReference>
<dbReference type="PROSITE" id="PS51257">
    <property type="entry name" value="PROKAR_LIPOPROTEIN"/>
    <property type="match status" value="1"/>
</dbReference>
<keyword evidence="2" id="KW-0201">Cytochrome c-type biogenesis</keyword>
<dbReference type="Proteomes" id="UP001501433">
    <property type="component" value="Unassembled WGS sequence"/>
</dbReference>
<evidence type="ECO:0000313" key="7">
    <source>
        <dbReference type="Proteomes" id="UP001501433"/>
    </source>
</evidence>
<evidence type="ECO:0000259" key="5">
    <source>
        <dbReference type="PROSITE" id="PS51352"/>
    </source>
</evidence>
<dbReference type="InterPro" id="IPR013766">
    <property type="entry name" value="Thioredoxin_domain"/>
</dbReference>
<keyword evidence="4" id="KW-0676">Redox-active center</keyword>
<dbReference type="Gene3D" id="3.40.30.10">
    <property type="entry name" value="Glutaredoxin"/>
    <property type="match status" value="1"/>
</dbReference>
<dbReference type="PANTHER" id="PTHR42852">
    <property type="entry name" value="THIOL:DISULFIDE INTERCHANGE PROTEIN DSBE"/>
    <property type="match status" value="1"/>
</dbReference>
<dbReference type="InterPro" id="IPR013740">
    <property type="entry name" value="Redoxin"/>
</dbReference>
<reference evidence="7" key="1">
    <citation type="journal article" date="2019" name="Int. J. Syst. Evol. Microbiol.">
        <title>The Global Catalogue of Microorganisms (GCM) 10K type strain sequencing project: providing services to taxonomists for standard genome sequencing and annotation.</title>
        <authorList>
            <consortium name="The Broad Institute Genomics Platform"/>
            <consortium name="The Broad Institute Genome Sequencing Center for Infectious Disease"/>
            <person name="Wu L."/>
            <person name="Ma J."/>
        </authorList>
    </citation>
    <scope>NUCLEOTIDE SEQUENCE [LARGE SCALE GENOMIC DNA]</scope>
    <source>
        <strain evidence="7">JCM 18325</strain>
    </source>
</reference>
<evidence type="ECO:0000256" key="2">
    <source>
        <dbReference type="ARBA" id="ARBA00022748"/>
    </source>
</evidence>
<comment type="caution">
    <text evidence="6">The sequence shown here is derived from an EMBL/GenBank/DDBJ whole genome shotgun (WGS) entry which is preliminary data.</text>
</comment>
<dbReference type="PROSITE" id="PS51352">
    <property type="entry name" value="THIOREDOXIN_2"/>
    <property type="match status" value="1"/>
</dbReference>
<accession>A0ABP9CI58</accession>
<feature type="domain" description="Thioredoxin" evidence="5">
    <location>
        <begin position="185"/>
        <end position="341"/>
    </location>
</feature>
<keyword evidence="7" id="KW-1185">Reference proteome</keyword>
<proteinExistence type="predicted"/>
<evidence type="ECO:0000256" key="4">
    <source>
        <dbReference type="ARBA" id="ARBA00023284"/>
    </source>
</evidence>
<keyword evidence="3" id="KW-1015">Disulfide bond</keyword>
<gene>
    <name evidence="6" type="ORF">GCM10023330_14280</name>
</gene>
<dbReference type="SUPFAM" id="SSF52833">
    <property type="entry name" value="Thioredoxin-like"/>
    <property type="match status" value="1"/>
</dbReference>
<dbReference type="EMBL" id="BAABJW010000002">
    <property type="protein sequence ID" value="GAA4808661.1"/>
    <property type="molecule type" value="Genomic_DNA"/>
</dbReference>
<dbReference type="PANTHER" id="PTHR42852:SF6">
    <property type="entry name" value="THIOL:DISULFIDE INTERCHANGE PROTEIN DSBE"/>
    <property type="match status" value="1"/>
</dbReference>
<evidence type="ECO:0000256" key="1">
    <source>
        <dbReference type="ARBA" id="ARBA00004196"/>
    </source>
</evidence>
<dbReference type="InterPro" id="IPR036249">
    <property type="entry name" value="Thioredoxin-like_sf"/>
</dbReference>
<evidence type="ECO:0000313" key="6">
    <source>
        <dbReference type="EMBL" id="GAA4808661.1"/>
    </source>
</evidence>
<protein>
    <submittedName>
        <fullName evidence="6">TlpA disulfide reductase family protein</fullName>
    </submittedName>
</protein>
<organism evidence="6 7">
    <name type="scientific">Litoribaculum gwangyangense</name>
    <dbReference type="NCBI Taxonomy" id="1130722"/>
    <lineage>
        <taxon>Bacteria</taxon>
        <taxon>Pseudomonadati</taxon>
        <taxon>Bacteroidota</taxon>
        <taxon>Flavobacteriia</taxon>
        <taxon>Flavobacteriales</taxon>
        <taxon>Flavobacteriaceae</taxon>
        <taxon>Litoribaculum</taxon>
    </lineage>
</organism>
<evidence type="ECO:0000256" key="3">
    <source>
        <dbReference type="ARBA" id="ARBA00023157"/>
    </source>
</evidence>
<dbReference type="CDD" id="cd02966">
    <property type="entry name" value="TlpA_like_family"/>
    <property type="match status" value="1"/>
</dbReference>
<comment type="subcellular location">
    <subcellularLocation>
        <location evidence="1">Cell envelope</location>
    </subcellularLocation>
</comment>